<comment type="caution">
    <text evidence="1">The sequence shown here is derived from an EMBL/GenBank/DDBJ whole genome shotgun (WGS) entry which is preliminary data.</text>
</comment>
<evidence type="ECO:0000313" key="1">
    <source>
        <dbReference type="EMBL" id="KAI3739964.1"/>
    </source>
</evidence>
<gene>
    <name evidence="1" type="ORF">L2E82_30378</name>
</gene>
<dbReference type="Proteomes" id="UP001055811">
    <property type="component" value="Linkage Group LG05"/>
</dbReference>
<protein>
    <submittedName>
        <fullName evidence="1">Uncharacterized protein</fullName>
    </submittedName>
</protein>
<sequence>MAGAMHRRGEDGRTPSFRKEVSARKCNHRRRKRLRRPYERESLVGDAQAKRSGMTSDWQDYLASYRKVRNNLKRIFEFQARVPISNLQK</sequence>
<dbReference type="EMBL" id="CM042013">
    <property type="protein sequence ID" value="KAI3739964.1"/>
    <property type="molecule type" value="Genomic_DNA"/>
</dbReference>
<proteinExistence type="predicted"/>
<name>A0ACB9D078_CICIN</name>
<reference evidence="2" key="1">
    <citation type="journal article" date="2022" name="Mol. Ecol. Resour.">
        <title>The genomes of chicory, endive, great burdock and yacon provide insights into Asteraceae palaeo-polyploidization history and plant inulin production.</title>
        <authorList>
            <person name="Fan W."/>
            <person name="Wang S."/>
            <person name="Wang H."/>
            <person name="Wang A."/>
            <person name="Jiang F."/>
            <person name="Liu H."/>
            <person name="Zhao H."/>
            <person name="Xu D."/>
            <person name="Zhang Y."/>
        </authorList>
    </citation>
    <scope>NUCLEOTIDE SEQUENCE [LARGE SCALE GENOMIC DNA]</scope>
    <source>
        <strain evidence="2">cv. Punajuju</strain>
    </source>
</reference>
<evidence type="ECO:0000313" key="2">
    <source>
        <dbReference type="Proteomes" id="UP001055811"/>
    </source>
</evidence>
<reference evidence="1 2" key="2">
    <citation type="journal article" date="2022" name="Mol. Ecol. Resour.">
        <title>The genomes of chicory, endive, great burdock and yacon provide insights into Asteraceae paleo-polyploidization history and plant inulin production.</title>
        <authorList>
            <person name="Fan W."/>
            <person name="Wang S."/>
            <person name="Wang H."/>
            <person name="Wang A."/>
            <person name="Jiang F."/>
            <person name="Liu H."/>
            <person name="Zhao H."/>
            <person name="Xu D."/>
            <person name="Zhang Y."/>
        </authorList>
    </citation>
    <scope>NUCLEOTIDE SEQUENCE [LARGE SCALE GENOMIC DNA]</scope>
    <source>
        <strain evidence="2">cv. Punajuju</strain>
        <tissue evidence="1">Leaves</tissue>
    </source>
</reference>
<keyword evidence="2" id="KW-1185">Reference proteome</keyword>
<accession>A0ACB9D078</accession>
<organism evidence="1 2">
    <name type="scientific">Cichorium intybus</name>
    <name type="common">Chicory</name>
    <dbReference type="NCBI Taxonomy" id="13427"/>
    <lineage>
        <taxon>Eukaryota</taxon>
        <taxon>Viridiplantae</taxon>
        <taxon>Streptophyta</taxon>
        <taxon>Embryophyta</taxon>
        <taxon>Tracheophyta</taxon>
        <taxon>Spermatophyta</taxon>
        <taxon>Magnoliopsida</taxon>
        <taxon>eudicotyledons</taxon>
        <taxon>Gunneridae</taxon>
        <taxon>Pentapetalae</taxon>
        <taxon>asterids</taxon>
        <taxon>campanulids</taxon>
        <taxon>Asterales</taxon>
        <taxon>Asteraceae</taxon>
        <taxon>Cichorioideae</taxon>
        <taxon>Cichorieae</taxon>
        <taxon>Cichoriinae</taxon>
        <taxon>Cichorium</taxon>
    </lineage>
</organism>